<organism evidence="1 2">
    <name type="scientific">Panagrolaimus sp. PS1159</name>
    <dbReference type="NCBI Taxonomy" id="55785"/>
    <lineage>
        <taxon>Eukaryota</taxon>
        <taxon>Metazoa</taxon>
        <taxon>Ecdysozoa</taxon>
        <taxon>Nematoda</taxon>
        <taxon>Chromadorea</taxon>
        <taxon>Rhabditida</taxon>
        <taxon>Tylenchina</taxon>
        <taxon>Panagrolaimomorpha</taxon>
        <taxon>Panagrolaimoidea</taxon>
        <taxon>Panagrolaimidae</taxon>
        <taxon>Panagrolaimus</taxon>
    </lineage>
</organism>
<protein>
    <submittedName>
        <fullName evidence="2">BTB domain-containing protein</fullName>
    </submittedName>
</protein>
<dbReference type="Proteomes" id="UP000887580">
    <property type="component" value="Unplaced"/>
</dbReference>
<accession>A0AC35FY22</accession>
<evidence type="ECO:0000313" key="1">
    <source>
        <dbReference type="Proteomes" id="UP000887580"/>
    </source>
</evidence>
<reference evidence="2" key="1">
    <citation type="submission" date="2022-11" db="UniProtKB">
        <authorList>
            <consortium name="WormBaseParasite"/>
        </authorList>
    </citation>
    <scope>IDENTIFICATION</scope>
</reference>
<dbReference type="WBParaSite" id="PS1159_v2.g21969.t2">
    <property type="protein sequence ID" value="PS1159_v2.g21969.t2"/>
    <property type="gene ID" value="PS1159_v2.g21969"/>
</dbReference>
<proteinExistence type="predicted"/>
<name>A0AC35FY22_9BILA</name>
<sequence length="481" mass="55990">MSESVNLCDDSLSEAYMCKMQKERCEIFKFQDPETGHFDVIFVVEGKQLYAHKFIITPISEYMNALLSDRWKTNDEPIRIEPYTFDNFYEFLCFIYSGKCNITKENAFQLTDMAEYYGVGCLKEFCDIFLSSIKYNVETIEEMVEFSIKYFMTRMQGALKVFICSNFDAVVSNERFASYKKSIVEVLASVDDGDKKEKIFEAVYKWTENQVIQQYTPEIADVNLLEVIKDELCATFPHVYFMNKTEMKYNFLLNFIVEKGFHLSPDEFKALYLKFHYDYSRFVYDVEKCFRCQRMALNGEEFSVADSVKADLVKVVPIIKFYLMKENFLMDFVVAKGVITAEQASHVYDTRVITAEQASHVYDTRVSVSNYGSCVTGVFKDDFGILSAYNKHESYFKIKRKSTTKIRFIQTKFLIPSTPSTVEKMVGVDWYLCLDKDGVLTFKHQSMIHLDDYLIAEMKSKNGFHLTADELTLLTASYNNI</sequence>
<evidence type="ECO:0000313" key="2">
    <source>
        <dbReference type="WBParaSite" id="PS1159_v2.g21969.t2"/>
    </source>
</evidence>